<dbReference type="Pfam" id="PF08100">
    <property type="entry name" value="Dimerisation"/>
    <property type="match status" value="1"/>
</dbReference>
<dbReference type="InterPro" id="IPR001077">
    <property type="entry name" value="COMT_C"/>
</dbReference>
<evidence type="ECO:0000256" key="2">
    <source>
        <dbReference type="ARBA" id="ARBA00022679"/>
    </source>
</evidence>
<dbReference type="InterPro" id="IPR012967">
    <property type="entry name" value="COMT_dimerisation"/>
</dbReference>
<dbReference type="PANTHER" id="PTHR11746">
    <property type="entry name" value="O-METHYLTRANSFERASE"/>
    <property type="match status" value="1"/>
</dbReference>
<evidence type="ECO:0000313" key="7">
    <source>
        <dbReference type="EMBL" id="KAK7271439.1"/>
    </source>
</evidence>
<dbReference type="GO" id="GO:0046983">
    <property type="term" value="F:protein dimerization activity"/>
    <property type="evidence" value="ECO:0007669"/>
    <property type="project" value="InterPro"/>
</dbReference>
<feature type="active site" description="Proton acceptor" evidence="4">
    <location>
        <position position="260"/>
    </location>
</feature>
<evidence type="ECO:0000259" key="5">
    <source>
        <dbReference type="Pfam" id="PF00891"/>
    </source>
</evidence>
<protein>
    <recommendedName>
        <fullName evidence="9">Isoliquiritigenin 2'-O-methyltransferase</fullName>
    </recommendedName>
</protein>
<dbReference type="GO" id="GO:0032259">
    <property type="term" value="P:methylation"/>
    <property type="evidence" value="ECO:0007669"/>
    <property type="project" value="UniProtKB-KW"/>
</dbReference>
<dbReference type="Gene3D" id="1.10.10.10">
    <property type="entry name" value="Winged helix-like DNA-binding domain superfamily/Winged helix DNA-binding domain"/>
    <property type="match status" value="1"/>
</dbReference>
<organism evidence="7 8">
    <name type="scientific">Clitoria ternatea</name>
    <name type="common">Butterfly pea</name>
    <dbReference type="NCBI Taxonomy" id="43366"/>
    <lineage>
        <taxon>Eukaryota</taxon>
        <taxon>Viridiplantae</taxon>
        <taxon>Streptophyta</taxon>
        <taxon>Embryophyta</taxon>
        <taxon>Tracheophyta</taxon>
        <taxon>Spermatophyta</taxon>
        <taxon>Magnoliopsida</taxon>
        <taxon>eudicotyledons</taxon>
        <taxon>Gunneridae</taxon>
        <taxon>Pentapetalae</taxon>
        <taxon>rosids</taxon>
        <taxon>fabids</taxon>
        <taxon>Fabales</taxon>
        <taxon>Fabaceae</taxon>
        <taxon>Papilionoideae</taxon>
        <taxon>50 kb inversion clade</taxon>
        <taxon>NPAAA clade</taxon>
        <taxon>indigoferoid/millettioid clade</taxon>
        <taxon>Phaseoleae</taxon>
        <taxon>Clitoria</taxon>
    </lineage>
</organism>
<proteinExistence type="predicted"/>
<feature type="domain" description="O-methyltransferase C-terminal" evidence="5">
    <location>
        <begin position="131"/>
        <end position="334"/>
    </location>
</feature>
<dbReference type="AlphaFoldDB" id="A0AAN9F841"/>
<dbReference type="Proteomes" id="UP001359559">
    <property type="component" value="Unassembled WGS sequence"/>
</dbReference>
<dbReference type="InterPro" id="IPR036388">
    <property type="entry name" value="WH-like_DNA-bd_sf"/>
</dbReference>
<dbReference type="GO" id="GO:0008171">
    <property type="term" value="F:O-methyltransferase activity"/>
    <property type="evidence" value="ECO:0007669"/>
    <property type="project" value="InterPro"/>
</dbReference>
<dbReference type="EMBL" id="JAYKXN010000007">
    <property type="protein sequence ID" value="KAK7271439.1"/>
    <property type="molecule type" value="Genomic_DNA"/>
</dbReference>
<keyword evidence="2" id="KW-0808">Transferase</keyword>
<dbReference type="FunFam" id="1.10.10.10:FF:000357">
    <property type="entry name" value="Caffeic acid 3-O-methyltransferase"/>
    <property type="match status" value="1"/>
</dbReference>
<keyword evidence="3" id="KW-0949">S-adenosyl-L-methionine</keyword>
<keyword evidence="1" id="KW-0489">Methyltransferase</keyword>
<evidence type="ECO:0000256" key="3">
    <source>
        <dbReference type="ARBA" id="ARBA00022691"/>
    </source>
</evidence>
<keyword evidence="8" id="KW-1185">Reference proteome</keyword>
<dbReference type="InterPro" id="IPR016461">
    <property type="entry name" value="COMT-like"/>
</dbReference>
<sequence>MTDEAEDNACLSAMLLSFSPMVYSAVLNAALELNLFGIIAKASPPGVSASHIASQLAATQHKDLPRRLDRMLSLLASYSLLTCTCTVQHARLQRLYQLSLPGKYFLNDDTNASVAFFSAFINHPTLVHAFHNFKEVLLDCDNGLYMKVHGMPVYQGIQSDPAWNHIFNKAMANICTIEMKKILEIYSGFEGISLLVDVGGGVGQSLNMIISKYPSIRGINFDLPQVIHHAPAYAGVEHVKGDMFESVPKGDAIILKAILHNWSDEKCLKILSNCYKGLPQHGKVIVVDFIVPETIQSTEMDKMITSFDNLMFLDGGCERTEKEFMNLCQSSGFSTFQVVSRAFTTLGVMEFYK</sequence>
<name>A0AAN9F841_CLITE</name>
<dbReference type="SUPFAM" id="SSF53335">
    <property type="entry name" value="S-adenosyl-L-methionine-dependent methyltransferases"/>
    <property type="match status" value="1"/>
</dbReference>
<reference evidence="7 8" key="1">
    <citation type="submission" date="2024-01" db="EMBL/GenBank/DDBJ databases">
        <title>The genomes of 5 underutilized Papilionoideae crops provide insights into root nodulation and disease resistance.</title>
        <authorList>
            <person name="Yuan L."/>
        </authorList>
    </citation>
    <scope>NUCLEOTIDE SEQUENCE [LARGE SCALE GENOMIC DNA]</scope>
    <source>
        <strain evidence="7">LY-2023</strain>
        <tissue evidence="7">Leaf</tissue>
    </source>
</reference>
<evidence type="ECO:0008006" key="9">
    <source>
        <dbReference type="Google" id="ProtNLM"/>
    </source>
</evidence>
<accession>A0AAN9F841</accession>
<dbReference type="SUPFAM" id="SSF46785">
    <property type="entry name" value="Winged helix' DNA-binding domain"/>
    <property type="match status" value="1"/>
</dbReference>
<dbReference type="InterPro" id="IPR036390">
    <property type="entry name" value="WH_DNA-bd_sf"/>
</dbReference>
<evidence type="ECO:0000256" key="1">
    <source>
        <dbReference type="ARBA" id="ARBA00022603"/>
    </source>
</evidence>
<dbReference type="PROSITE" id="PS51683">
    <property type="entry name" value="SAM_OMT_II"/>
    <property type="match status" value="1"/>
</dbReference>
<evidence type="ECO:0000259" key="6">
    <source>
        <dbReference type="Pfam" id="PF08100"/>
    </source>
</evidence>
<dbReference type="PIRSF" id="PIRSF005739">
    <property type="entry name" value="O-mtase"/>
    <property type="match status" value="1"/>
</dbReference>
<comment type="caution">
    <text evidence="7">The sequence shown here is derived from an EMBL/GenBank/DDBJ whole genome shotgun (WGS) entry which is preliminary data.</text>
</comment>
<dbReference type="GO" id="GO:0008757">
    <property type="term" value="F:S-adenosylmethionine-dependent methyltransferase activity"/>
    <property type="evidence" value="ECO:0007669"/>
    <property type="project" value="UniProtKB-ARBA"/>
</dbReference>
<gene>
    <name evidence="7" type="ORF">RJT34_27346</name>
</gene>
<evidence type="ECO:0000256" key="4">
    <source>
        <dbReference type="PIRSR" id="PIRSR005739-1"/>
    </source>
</evidence>
<dbReference type="Pfam" id="PF00891">
    <property type="entry name" value="Methyltransf_2"/>
    <property type="match status" value="1"/>
</dbReference>
<evidence type="ECO:0000313" key="8">
    <source>
        <dbReference type="Proteomes" id="UP001359559"/>
    </source>
</evidence>
<dbReference type="InterPro" id="IPR029063">
    <property type="entry name" value="SAM-dependent_MTases_sf"/>
</dbReference>
<feature type="domain" description="O-methyltransferase dimerisation" evidence="6">
    <location>
        <begin position="21"/>
        <end position="107"/>
    </location>
</feature>
<dbReference type="Gene3D" id="3.40.50.150">
    <property type="entry name" value="Vaccinia Virus protein VP39"/>
    <property type="match status" value="1"/>
</dbReference>